<dbReference type="InterPro" id="IPR012337">
    <property type="entry name" value="RNaseH-like_sf"/>
</dbReference>
<name>A0ABX8AFU8_9BRAD</name>
<proteinExistence type="predicted"/>
<dbReference type="RefSeq" id="WP_211909258.1">
    <property type="nucleotide sequence ID" value="NZ_CP036498.1"/>
</dbReference>
<evidence type="ECO:0000313" key="2">
    <source>
        <dbReference type="Proteomes" id="UP000682843"/>
    </source>
</evidence>
<gene>
    <name evidence="1" type="ORF">RPMA_18910</name>
</gene>
<dbReference type="EMBL" id="CP036498">
    <property type="protein sequence ID" value="QUS40670.1"/>
    <property type="molecule type" value="Genomic_DNA"/>
</dbReference>
<dbReference type="SUPFAM" id="SSF53098">
    <property type="entry name" value="Ribonuclease H-like"/>
    <property type="match status" value="1"/>
</dbReference>
<keyword evidence="2" id="KW-1185">Reference proteome</keyword>
<dbReference type="InterPro" id="IPR036397">
    <property type="entry name" value="RNaseH_sf"/>
</dbReference>
<organism evidence="1 2">
    <name type="scientific">Tardiphaga alba</name>
    <dbReference type="NCBI Taxonomy" id="340268"/>
    <lineage>
        <taxon>Bacteria</taxon>
        <taxon>Pseudomonadati</taxon>
        <taxon>Pseudomonadota</taxon>
        <taxon>Alphaproteobacteria</taxon>
        <taxon>Hyphomicrobiales</taxon>
        <taxon>Nitrobacteraceae</taxon>
        <taxon>Tardiphaga</taxon>
    </lineage>
</organism>
<evidence type="ECO:0000313" key="1">
    <source>
        <dbReference type="EMBL" id="QUS40670.1"/>
    </source>
</evidence>
<protein>
    <submittedName>
        <fullName evidence="1">Uncharacterized protein</fullName>
    </submittedName>
</protein>
<sequence length="144" mass="15210">MLGLDLGTSLGVARLFTDGEIDAQTVWLEATIGARTVGVAGIVKRFAGPDCIGVCIEEPFSGQFSSVKALFPMLGAAILACELEGLPWSAVHLSRLKIHATGKGNAKKPEMQAAAKERWGVSLKEDEADASWAAAYAMDSNLFV</sequence>
<dbReference type="Proteomes" id="UP000682843">
    <property type="component" value="Chromosome"/>
</dbReference>
<reference evidence="1 2" key="1">
    <citation type="submission" date="2019-02" db="EMBL/GenBank/DDBJ databases">
        <title>Emended description of the genus Rhodopseudomonas and description of Rhodopseudomonas albus sp. nov., a non-phototrophic, heavy-metal-tolerant bacterium isolated from garden soil.</title>
        <authorList>
            <person name="Bao Z."/>
            <person name="Cao W.W."/>
            <person name="Sato Y."/>
            <person name="Nishizawa T."/>
            <person name="Zhao J."/>
            <person name="Guo Y."/>
            <person name="Ohta H."/>
        </authorList>
    </citation>
    <scope>NUCLEOTIDE SEQUENCE [LARGE SCALE GENOMIC DNA]</scope>
    <source>
        <strain evidence="1 2">SK50-23</strain>
    </source>
</reference>
<accession>A0ABX8AFU8</accession>
<dbReference type="Gene3D" id="3.30.420.10">
    <property type="entry name" value="Ribonuclease H-like superfamily/Ribonuclease H"/>
    <property type="match status" value="1"/>
</dbReference>